<dbReference type="GO" id="GO:0004312">
    <property type="term" value="F:fatty acid synthase activity"/>
    <property type="evidence" value="ECO:0007669"/>
    <property type="project" value="TreeGrafter"/>
</dbReference>
<dbReference type="Pfam" id="PF00698">
    <property type="entry name" value="Acyl_transf_1"/>
    <property type="match status" value="1"/>
</dbReference>
<accession>A0A9P8LD34</accession>
<comment type="caution">
    <text evidence="4">The sequence shown here is derived from an EMBL/GenBank/DDBJ whole genome shotgun (WGS) entry which is preliminary data.</text>
</comment>
<evidence type="ECO:0000256" key="1">
    <source>
        <dbReference type="ARBA" id="ARBA00022679"/>
    </source>
</evidence>
<evidence type="ECO:0000259" key="3">
    <source>
        <dbReference type="SMART" id="SM00827"/>
    </source>
</evidence>
<dbReference type="AlphaFoldDB" id="A0A9P8LD34"/>
<evidence type="ECO:0000313" key="4">
    <source>
        <dbReference type="EMBL" id="KAH0559952.1"/>
    </source>
</evidence>
<dbReference type="PANTHER" id="PTHR43775:SF49">
    <property type="entry name" value="SYNTHASE, PUTATIVE (JCVI)-RELATED"/>
    <property type="match status" value="1"/>
</dbReference>
<dbReference type="InterPro" id="IPR016035">
    <property type="entry name" value="Acyl_Trfase/lysoPLipase"/>
</dbReference>
<dbReference type="Proteomes" id="UP000750711">
    <property type="component" value="Unassembled WGS sequence"/>
</dbReference>
<dbReference type="InterPro" id="IPR001227">
    <property type="entry name" value="Ac_transferase_dom_sf"/>
</dbReference>
<dbReference type="PANTHER" id="PTHR43775">
    <property type="entry name" value="FATTY ACID SYNTHASE"/>
    <property type="match status" value="1"/>
</dbReference>
<dbReference type="Gene3D" id="3.40.366.10">
    <property type="entry name" value="Malonyl-Coenzyme A Acyl Carrier Protein, domain 2"/>
    <property type="match status" value="1"/>
</dbReference>
<reference evidence="4" key="1">
    <citation type="submission" date="2021-03" db="EMBL/GenBank/DDBJ databases">
        <title>Comparative genomics and phylogenomic investigation of the class Geoglossomycetes provide insights into ecological specialization and systematics.</title>
        <authorList>
            <person name="Melie T."/>
            <person name="Pirro S."/>
            <person name="Miller A.N."/>
            <person name="Quandt A."/>
        </authorList>
    </citation>
    <scope>NUCLEOTIDE SEQUENCE</scope>
    <source>
        <strain evidence="4">CAQ_001_2017</strain>
    </source>
</reference>
<sequence>MGKELMEEFPAFVEDIRAMDRTLAELPCPPSWSIEDELRKPKKTSRVHLAEFSQSLCTAIQIALVNLFRSWHISPAAVVGHSSGEIAGGYACNALTAEEAIIVSYYRGEAARANTQVGGMAAVGLGRDEVAPYLAKGVIVACENSPSSVTLSGDLEVLDSVVARLKDELPDVLIRRLHVNMAYHSRTPPSSPNLQHIQHK</sequence>
<dbReference type="SMART" id="SM00827">
    <property type="entry name" value="PKS_AT"/>
    <property type="match status" value="1"/>
</dbReference>
<dbReference type="GO" id="GO:0006633">
    <property type="term" value="P:fatty acid biosynthetic process"/>
    <property type="evidence" value="ECO:0007669"/>
    <property type="project" value="TreeGrafter"/>
</dbReference>
<protein>
    <recommendedName>
        <fullName evidence="3">Malonyl-CoA:ACP transacylase (MAT) domain-containing protein</fullName>
    </recommendedName>
</protein>
<proteinExistence type="predicted"/>
<dbReference type="EMBL" id="JAGHQM010000481">
    <property type="protein sequence ID" value="KAH0559952.1"/>
    <property type="molecule type" value="Genomic_DNA"/>
</dbReference>
<organism evidence="4 5">
    <name type="scientific">Trichoglossum hirsutum</name>
    <dbReference type="NCBI Taxonomy" id="265104"/>
    <lineage>
        <taxon>Eukaryota</taxon>
        <taxon>Fungi</taxon>
        <taxon>Dikarya</taxon>
        <taxon>Ascomycota</taxon>
        <taxon>Pezizomycotina</taxon>
        <taxon>Geoglossomycetes</taxon>
        <taxon>Geoglossales</taxon>
        <taxon>Geoglossaceae</taxon>
        <taxon>Trichoglossum</taxon>
    </lineage>
</organism>
<dbReference type="InterPro" id="IPR014043">
    <property type="entry name" value="Acyl_transferase_dom"/>
</dbReference>
<dbReference type="SUPFAM" id="SSF52151">
    <property type="entry name" value="FabD/lysophospholipase-like"/>
    <property type="match status" value="1"/>
</dbReference>
<name>A0A9P8LD34_9PEZI</name>
<dbReference type="GO" id="GO:0044550">
    <property type="term" value="P:secondary metabolite biosynthetic process"/>
    <property type="evidence" value="ECO:0007669"/>
    <property type="project" value="TreeGrafter"/>
</dbReference>
<dbReference type="SUPFAM" id="SSF55048">
    <property type="entry name" value="Probable ACP-binding domain of malonyl-CoA ACP transacylase"/>
    <property type="match status" value="1"/>
</dbReference>
<dbReference type="InterPro" id="IPR050091">
    <property type="entry name" value="PKS_NRPS_Biosynth_Enz"/>
</dbReference>
<dbReference type="InterPro" id="IPR016036">
    <property type="entry name" value="Malonyl_transacylase_ACP-bd"/>
</dbReference>
<keyword evidence="2" id="KW-0511">Multifunctional enzyme</keyword>
<evidence type="ECO:0000256" key="2">
    <source>
        <dbReference type="ARBA" id="ARBA00023268"/>
    </source>
</evidence>
<keyword evidence="5" id="KW-1185">Reference proteome</keyword>
<keyword evidence="1" id="KW-0808">Transferase</keyword>
<feature type="domain" description="Malonyl-CoA:ACP transacylase (MAT)" evidence="3">
    <location>
        <begin position="1"/>
        <end position="199"/>
    </location>
</feature>
<evidence type="ECO:0000313" key="5">
    <source>
        <dbReference type="Proteomes" id="UP000750711"/>
    </source>
</evidence>
<gene>
    <name evidence="4" type="ORF">GP486_003527</name>
</gene>